<keyword evidence="6" id="KW-1185">Reference proteome</keyword>
<gene>
    <name evidence="5" type="ORF">NP439_07105</name>
</gene>
<evidence type="ECO:0000259" key="4">
    <source>
        <dbReference type="PROSITE" id="PS50987"/>
    </source>
</evidence>
<name>A0ABY5JVK8_9BACI</name>
<keyword evidence="3" id="KW-0804">Transcription</keyword>
<organism evidence="5 6">
    <name type="scientific">Oceanobacillus jeddahense</name>
    <dbReference type="NCBI Taxonomy" id="1462527"/>
    <lineage>
        <taxon>Bacteria</taxon>
        <taxon>Bacillati</taxon>
        <taxon>Bacillota</taxon>
        <taxon>Bacilli</taxon>
        <taxon>Bacillales</taxon>
        <taxon>Bacillaceae</taxon>
        <taxon>Oceanobacillus</taxon>
    </lineage>
</organism>
<dbReference type="InterPro" id="IPR051081">
    <property type="entry name" value="HTH_MetalResp_TranReg"/>
</dbReference>
<dbReference type="PANTHER" id="PTHR33154">
    <property type="entry name" value="TRANSCRIPTIONAL REGULATOR, ARSR FAMILY"/>
    <property type="match status" value="1"/>
</dbReference>
<dbReference type="CDD" id="cd00090">
    <property type="entry name" value="HTH_ARSR"/>
    <property type="match status" value="1"/>
</dbReference>
<evidence type="ECO:0000256" key="3">
    <source>
        <dbReference type="ARBA" id="ARBA00023163"/>
    </source>
</evidence>
<dbReference type="Pfam" id="PF01022">
    <property type="entry name" value="HTH_5"/>
    <property type="match status" value="1"/>
</dbReference>
<feature type="domain" description="HTH arsR-type" evidence="4">
    <location>
        <begin position="9"/>
        <end position="114"/>
    </location>
</feature>
<protein>
    <submittedName>
        <fullName evidence="5">Metalloregulator ArsR/SmtB family transcription factor</fullName>
    </submittedName>
</protein>
<dbReference type="RefSeq" id="WP_256709323.1">
    <property type="nucleotide sequence ID" value="NZ_CP101914.1"/>
</dbReference>
<dbReference type="PANTHER" id="PTHR33154:SF33">
    <property type="entry name" value="TRANSCRIPTIONAL REPRESSOR SDPR"/>
    <property type="match status" value="1"/>
</dbReference>
<accession>A0ABY5JVK8</accession>
<keyword evidence="2" id="KW-0238">DNA-binding</keyword>
<dbReference type="InterPro" id="IPR001845">
    <property type="entry name" value="HTH_ArsR_DNA-bd_dom"/>
</dbReference>
<dbReference type="NCBIfam" id="NF033788">
    <property type="entry name" value="HTH_metalloreg"/>
    <property type="match status" value="1"/>
</dbReference>
<proteinExistence type="predicted"/>
<dbReference type="InterPro" id="IPR036388">
    <property type="entry name" value="WH-like_DNA-bd_sf"/>
</dbReference>
<evidence type="ECO:0000313" key="5">
    <source>
        <dbReference type="EMBL" id="UUI04415.1"/>
    </source>
</evidence>
<dbReference type="SUPFAM" id="SSF46785">
    <property type="entry name" value="Winged helix' DNA-binding domain"/>
    <property type="match status" value="1"/>
</dbReference>
<dbReference type="SMART" id="SM00418">
    <property type="entry name" value="HTH_ARSR"/>
    <property type="match status" value="1"/>
</dbReference>
<keyword evidence="1" id="KW-0805">Transcription regulation</keyword>
<evidence type="ECO:0000256" key="2">
    <source>
        <dbReference type="ARBA" id="ARBA00023125"/>
    </source>
</evidence>
<reference evidence="5" key="1">
    <citation type="submission" date="2022-07" db="EMBL/GenBank/DDBJ databases">
        <title>FELIX.</title>
        <authorList>
            <person name="Wan K.H."/>
            <person name="Park S."/>
            <person name="Lawrence Q."/>
            <person name="Eichenberger J.P."/>
            <person name="Booth B.W."/>
            <person name="Piaggio A.J."/>
            <person name="Chandler J.C."/>
            <person name="Franklin A.B."/>
            <person name="Celniker S.E."/>
        </authorList>
    </citation>
    <scope>NUCLEOTIDE SEQUENCE</scope>
    <source>
        <strain evidence="5">QA-1986 374</strain>
    </source>
</reference>
<dbReference type="Gene3D" id="1.10.10.10">
    <property type="entry name" value="Winged helix-like DNA-binding domain superfamily/Winged helix DNA-binding domain"/>
    <property type="match status" value="1"/>
</dbReference>
<dbReference type="InterPro" id="IPR036390">
    <property type="entry name" value="WH_DNA-bd_sf"/>
</dbReference>
<dbReference type="Proteomes" id="UP001059773">
    <property type="component" value="Chromosome"/>
</dbReference>
<evidence type="ECO:0000313" key="6">
    <source>
        <dbReference type="Proteomes" id="UP001059773"/>
    </source>
</evidence>
<sequence>MKTNEIENLKIEFEEVKDFLIALGDEKRQIIMIALLNDHACNGCQGLRVIDLTEATKLSRPAVSHHLKILKQIGIVNIRREGTKNYYYLSSAVPEMKKLRDLLDNVMLAMGKGEKEV</sequence>
<dbReference type="InterPro" id="IPR011991">
    <property type="entry name" value="ArsR-like_HTH"/>
</dbReference>
<dbReference type="PROSITE" id="PS50987">
    <property type="entry name" value="HTH_ARSR_2"/>
    <property type="match status" value="1"/>
</dbReference>
<dbReference type="EMBL" id="CP101914">
    <property type="protein sequence ID" value="UUI04415.1"/>
    <property type="molecule type" value="Genomic_DNA"/>
</dbReference>
<evidence type="ECO:0000256" key="1">
    <source>
        <dbReference type="ARBA" id="ARBA00023015"/>
    </source>
</evidence>